<protein>
    <submittedName>
        <fullName evidence="2">Uncharacterized protein</fullName>
    </submittedName>
</protein>
<dbReference type="EMBL" id="NQMN01000002">
    <property type="protein sequence ID" value="PAF54828.1"/>
    <property type="molecule type" value="Genomic_DNA"/>
</dbReference>
<feature type="transmembrane region" description="Helical" evidence="1">
    <location>
        <begin position="14"/>
        <end position="38"/>
    </location>
</feature>
<name>A0ABX4H4K6_9BACT</name>
<evidence type="ECO:0000256" key="1">
    <source>
        <dbReference type="SAM" id="Phobius"/>
    </source>
</evidence>
<dbReference type="Proteomes" id="UP000217033">
    <property type="component" value="Unassembled WGS sequence"/>
</dbReference>
<keyword evidence="1" id="KW-0472">Membrane</keyword>
<dbReference type="RefSeq" id="WP_084232532.1">
    <property type="nucleotide sequence ID" value="NZ_CP166874.1"/>
</dbReference>
<keyword evidence="3" id="KW-1185">Reference proteome</keyword>
<accession>A0ABX4H4K6</accession>
<keyword evidence="1" id="KW-1133">Transmembrane helix</keyword>
<reference evidence="2" key="1">
    <citation type="submission" date="2017-08" db="EMBL/GenBank/DDBJ databases">
        <authorList>
            <person name="Alvarez-Ponce D."/>
            <person name="Weitzman C.L."/>
            <person name="Tillett R.L."/>
            <person name="Sandmeier F.C."/>
            <person name="Tracy C.R."/>
        </authorList>
    </citation>
    <scope>NUCLEOTIDE SEQUENCE [LARGE SCALE GENOMIC DNA]</scope>
    <source>
        <strain evidence="2">PS6</strain>
    </source>
</reference>
<evidence type="ECO:0000313" key="2">
    <source>
        <dbReference type="EMBL" id="PAF54828.1"/>
    </source>
</evidence>
<gene>
    <name evidence="2" type="ORF">CJF60_03780</name>
</gene>
<evidence type="ECO:0000313" key="3">
    <source>
        <dbReference type="Proteomes" id="UP000217033"/>
    </source>
</evidence>
<sequence length="77" mass="9406">MHILFAAVIWYFKMVFYALAFLAGFAWAILKGIWFLLAELTYIIKEARYVEKYSYWELESEDVKYLFDNDFVEYSKY</sequence>
<organism evidence="2 3">
    <name type="scientific">Mycoplasmopsis agassizii</name>
    <dbReference type="NCBI Taxonomy" id="33922"/>
    <lineage>
        <taxon>Bacteria</taxon>
        <taxon>Bacillati</taxon>
        <taxon>Mycoplasmatota</taxon>
        <taxon>Mycoplasmoidales</taxon>
        <taxon>Metamycoplasmataceae</taxon>
        <taxon>Mycoplasmopsis</taxon>
    </lineage>
</organism>
<proteinExistence type="predicted"/>
<keyword evidence="1" id="KW-0812">Transmembrane</keyword>
<comment type="caution">
    <text evidence="2">The sequence shown here is derived from an EMBL/GenBank/DDBJ whole genome shotgun (WGS) entry which is preliminary data.</text>
</comment>